<accession>A0ABT7WH64</accession>
<dbReference type="Pfam" id="PF01546">
    <property type="entry name" value="Peptidase_M20"/>
    <property type="match status" value="1"/>
</dbReference>
<keyword evidence="2" id="KW-0378">Hydrolase</keyword>
<dbReference type="EMBL" id="JAUDUY010000007">
    <property type="protein sequence ID" value="MDM9632268.1"/>
    <property type="molecule type" value="Genomic_DNA"/>
</dbReference>
<keyword evidence="1" id="KW-0479">Metal-binding</keyword>
<evidence type="ECO:0000256" key="1">
    <source>
        <dbReference type="ARBA" id="ARBA00022723"/>
    </source>
</evidence>
<dbReference type="InterPro" id="IPR011650">
    <property type="entry name" value="Peptidase_M20_dimer"/>
</dbReference>
<dbReference type="RefSeq" id="WP_289725633.1">
    <property type="nucleotide sequence ID" value="NZ_JAUDUY010000007.1"/>
</dbReference>
<proteinExistence type="predicted"/>
<reference evidence="4" key="1">
    <citation type="submission" date="2023-06" db="EMBL/GenBank/DDBJ databases">
        <title>Robiginitalea aurantiacus sp. nov. and Algoriphagus sediminis sp. nov., isolated from coastal sediment.</title>
        <authorList>
            <person name="Zhou Z.Y."/>
            <person name="An J."/>
            <person name="Jia Y.W."/>
            <person name="Du Z.J."/>
        </authorList>
    </citation>
    <scope>NUCLEOTIDE SEQUENCE</scope>
    <source>
        <strain evidence="4">M39</strain>
    </source>
</reference>
<dbReference type="InterPro" id="IPR017150">
    <property type="entry name" value="Pept_M20_glutamate_carboxypep"/>
</dbReference>
<dbReference type="SUPFAM" id="SSF55031">
    <property type="entry name" value="Bacterial exopeptidase dimerisation domain"/>
    <property type="match status" value="1"/>
</dbReference>
<dbReference type="Gene3D" id="3.30.70.360">
    <property type="match status" value="1"/>
</dbReference>
<organism evidence="4 5">
    <name type="scientific">Robiginitalea aurantiaca</name>
    <dbReference type="NCBI Taxonomy" id="3056915"/>
    <lineage>
        <taxon>Bacteria</taxon>
        <taxon>Pseudomonadati</taxon>
        <taxon>Bacteroidota</taxon>
        <taxon>Flavobacteriia</taxon>
        <taxon>Flavobacteriales</taxon>
        <taxon>Flavobacteriaceae</taxon>
        <taxon>Robiginitalea</taxon>
    </lineage>
</organism>
<dbReference type="CDD" id="cd03885">
    <property type="entry name" value="M20_CPDG2"/>
    <property type="match status" value="1"/>
</dbReference>
<dbReference type="PIRSF" id="PIRSF037238">
    <property type="entry name" value="Carboxypeptidase_G2"/>
    <property type="match status" value="1"/>
</dbReference>
<protein>
    <submittedName>
        <fullName evidence="4">M20 family metallopeptidase</fullName>
    </submittedName>
</protein>
<comment type="caution">
    <text evidence="4">The sequence shown here is derived from an EMBL/GenBank/DDBJ whole genome shotgun (WGS) entry which is preliminary data.</text>
</comment>
<evidence type="ECO:0000256" key="2">
    <source>
        <dbReference type="ARBA" id="ARBA00022801"/>
    </source>
</evidence>
<evidence type="ECO:0000313" key="4">
    <source>
        <dbReference type="EMBL" id="MDM9632268.1"/>
    </source>
</evidence>
<sequence length="390" mass="42648">MIHSTDIAKDMQDWLGTRQDTIRDFIKELALMESPSSDPEALSDLLQWLEDRMRALGMYTLRVPGTKSGGYLYARPMEKTPNQPIQLLLGHCDTVWPLRTLEMMPLREKDARLAGPGVYDMKAGIAQIFFALHCLAALDLTPKVLPVVLINSDEEVGSKESTPAIRRLARIADRAYVMEPPLGLEGKLKTTRKGLGRFTLTVYGKAAHAGLDPEKGANAIVEMALLVQQLYALNDFDRGTTVNVGLIEGGISPNTIAPESRVVLDVRVLTAVEGKRVETAIRALRVKAKGVRLEIDGGFGRPPMESTSRNRRLWTMAAKTGRVLGLELEQASAGGGSDGNTASQYTATLDGLGTPGDGAHALHEFIETDRLVERTTLLTLLLMMDPVRHT</sequence>
<dbReference type="InterPro" id="IPR050072">
    <property type="entry name" value="Peptidase_M20A"/>
</dbReference>
<dbReference type="PANTHER" id="PTHR43808:SF9">
    <property type="entry name" value="BLL0789 PROTEIN"/>
    <property type="match status" value="1"/>
</dbReference>
<gene>
    <name evidence="4" type="ORF">QU605_12350</name>
</gene>
<name>A0ABT7WH64_9FLAO</name>
<dbReference type="Pfam" id="PF07687">
    <property type="entry name" value="M20_dimer"/>
    <property type="match status" value="1"/>
</dbReference>
<evidence type="ECO:0000259" key="3">
    <source>
        <dbReference type="Pfam" id="PF07687"/>
    </source>
</evidence>
<dbReference type="Proteomes" id="UP001174839">
    <property type="component" value="Unassembled WGS sequence"/>
</dbReference>
<feature type="domain" description="Peptidase M20 dimerisation" evidence="3">
    <location>
        <begin position="191"/>
        <end position="284"/>
    </location>
</feature>
<dbReference type="InterPro" id="IPR002933">
    <property type="entry name" value="Peptidase_M20"/>
</dbReference>
<dbReference type="InterPro" id="IPR036264">
    <property type="entry name" value="Bact_exopeptidase_dim_dom"/>
</dbReference>
<dbReference type="Gene3D" id="3.40.630.10">
    <property type="entry name" value="Zn peptidases"/>
    <property type="match status" value="1"/>
</dbReference>
<keyword evidence="5" id="KW-1185">Reference proteome</keyword>
<dbReference type="SUPFAM" id="SSF53187">
    <property type="entry name" value="Zn-dependent exopeptidases"/>
    <property type="match status" value="1"/>
</dbReference>
<dbReference type="PANTHER" id="PTHR43808">
    <property type="entry name" value="ACETYLORNITHINE DEACETYLASE"/>
    <property type="match status" value="1"/>
</dbReference>
<evidence type="ECO:0000313" key="5">
    <source>
        <dbReference type="Proteomes" id="UP001174839"/>
    </source>
</evidence>